<comment type="function">
    <text evidence="16">Acts as component of the MCM2-7 complex (MCM complex) which is the replicative helicase essential for 'once per cell cycle' DNA replication initiation and elongation in eukaryotic cells. The active ATPase sites in the MCM2-7 ring are formed through the interaction surfaces of two neighboring subunits such that a critical structure of a conserved arginine finger motif is provided in trans relative to the ATP-binding site of the Walker A box of the adjacent subunit. The six ATPase active sites, however, are likely to contribute differentially to the complex helicase activity.</text>
</comment>
<dbReference type="CTD" id="4176"/>
<dbReference type="InterPro" id="IPR041562">
    <property type="entry name" value="MCM_lid"/>
</dbReference>
<dbReference type="SMART" id="SM00350">
    <property type="entry name" value="MCM"/>
    <property type="match status" value="1"/>
</dbReference>
<keyword evidence="9 15" id="KW-0067">ATP-binding</keyword>
<keyword evidence="6 15" id="KW-0547">Nucleotide-binding</keyword>
<dbReference type="Pfam" id="PF00493">
    <property type="entry name" value="MCM"/>
    <property type="match status" value="1"/>
</dbReference>
<dbReference type="InterPro" id="IPR018525">
    <property type="entry name" value="MCM_CS"/>
</dbReference>
<dbReference type="InterPro" id="IPR027925">
    <property type="entry name" value="MCM_N"/>
</dbReference>
<dbReference type="KEGG" id="nvi:100122006"/>
<evidence type="ECO:0000256" key="14">
    <source>
        <dbReference type="ARBA" id="ARBA00048432"/>
    </source>
</evidence>
<evidence type="ECO:0000256" key="7">
    <source>
        <dbReference type="ARBA" id="ARBA00022801"/>
    </source>
</evidence>
<evidence type="ECO:0000256" key="2">
    <source>
        <dbReference type="ARBA" id="ARBA00004286"/>
    </source>
</evidence>
<organism evidence="18 19">
    <name type="scientific">Nasonia vitripennis</name>
    <name type="common">Parasitic wasp</name>
    <dbReference type="NCBI Taxonomy" id="7425"/>
    <lineage>
        <taxon>Eukaryota</taxon>
        <taxon>Metazoa</taxon>
        <taxon>Ecdysozoa</taxon>
        <taxon>Arthropoda</taxon>
        <taxon>Hexapoda</taxon>
        <taxon>Insecta</taxon>
        <taxon>Pterygota</taxon>
        <taxon>Neoptera</taxon>
        <taxon>Endopterygota</taxon>
        <taxon>Hymenoptera</taxon>
        <taxon>Apocrita</taxon>
        <taxon>Proctotrupomorpha</taxon>
        <taxon>Chalcidoidea</taxon>
        <taxon>Pteromalidae</taxon>
        <taxon>Pteromalinae</taxon>
        <taxon>Nasonia</taxon>
    </lineage>
</organism>
<dbReference type="GO" id="GO:0017116">
    <property type="term" value="F:single-stranded DNA helicase activity"/>
    <property type="evidence" value="ECO:0007669"/>
    <property type="project" value="TreeGrafter"/>
</dbReference>
<evidence type="ECO:0000256" key="1">
    <source>
        <dbReference type="ARBA" id="ARBA00004123"/>
    </source>
</evidence>
<keyword evidence="10" id="KW-0832">Ubl conjugation</keyword>
<evidence type="ECO:0000256" key="10">
    <source>
        <dbReference type="ARBA" id="ARBA00022843"/>
    </source>
</evidence>
<evidence type="ECO:0000256" key="16">
    <source>
        <dbReference type="RuleBase" id="RU365012"/>
    </source>
</evidence>
<dbReference type="InterPro" id="IPR031327">
    <property type="entry name" value="MCM"/>
</dbReference>
<evidence type="ECO:0000256" key="12">
    <source>
        <dbReference type="ARBA" id="ARBA00023242"/>
    </source>
</evidence>
<dbReference type="InterPro" id="IPR001208">
    <property type="entry name" value="MCM_dom"/>
</dbReference>
<gene>
    <name evidence="18" type="primary">100122006</name>
    <name evidence="16" type="synonym">MCM7</name>
</gene>
<keyword evidence="12 16" id="KW-0539">Nucleus</keyword>
<dbReference type="EC" id="3.6.4.12" evidence="16"/>
<dbReference type="Pfam" id="PF17207">
    <property type="entry name" value="MCM_OB"/>
    <property type="match status" value="1"/>
</dbReference>
<dbReference type="Gene3D" id="2.20.28.10">
    <property type="match status" value="1"/>
</dbReference>
<dbReference type="GO" id="GO:0005524">
    <property type="term" value="F:ATP binding"/>
    <property type="evidence" value="ECO:0007669"/>
    <property type="project" value="UniProtKB-KW"/>
</dbReference>
<dbReference type="Gene3D" id="3.40.50.300">
    <property type="entry name" value="P-loop containing nucleotide triphosphate hydrolases"/>
    <property type="match status" value="1"/>
</dbReference>
<keyword evidence="7 16" id="KW-0378">Hydrolase</keyword>
<dbReference type="Pfam" id="PF14551">
    <property type="entry name" value="MCM_N"/>
    <property type="match status" value="1"/>
</dbReference>
<evidence type="ECO:0000313" key="18">
    <source>
        <dbReference type="EnsemblMetazoa" id="XP_001605610"/>
    </source>
</evidence>
<dbReference type="GO" id="GO:0005634">
    <property type="term" value="C:nucleus"/>
    <property type="evidence" value="ECO:0007669"/>
    <property type="project" value="UniProtKB-SubCell"/>
</dbReference>
<dbReference type="Pfam" id="PF17855">
    <property type="entry name" value="MCM_lid"/>
    <property type="match status" value="1"/>
</dbReference>
<dbReference type="FunFam" id="3.40.50.300:FF:000288">
    <property type="entry name" value="DNA replication licensing factor MCM7"/>
    <property type="match status" value="1"/>
</dbReference>
<keyword evidence="19" id="KW-1185">Reference proteome</keyword>
<dbReference type="PROSITE" id="PS00847">
    <property type="entry name" value="MCM_1"/>
    <property type="match status" value="1"/>
</dbReference>
<dbReference type="PANTHER" id="PTHR11630:SF26">
    <property type="entry name" value="DNA REPLICATION LICENSING FACTOR MCM7"/>
    <property type="match status" value="1"/>
</dbReference>
<dbReference type="Pfam" id="PF24901">
    <property type="entry name" value="WHD_MCM7"/>
    <property type="match status" value="1"/>
</dbReference>
<keyword evidence="5 16" id="KW-0235">DNA replication</keyword>
<name>A0A7M7G6Y0_NASVI</name>
<dbReference type="InterPro" id="IPR027417">
    <property type="entry name" value="P-loop_NTPase"/>
</dbReference>
<dbReference type="FunFam" id="2.20.28.10:FF:000004">
    <property type="entry name" value="DNA replication licensing factor MCM7"/>
    <property type="match status" value="1"/>
</dbReference>
<dbReference type="Gene3D" id="3.30.1640.10">
    <property type="entry name" value="mini-chromosome maintenance (MCM) complex, chain A, domain 1"/>
    <property type="match status" value="1"/>
</dbReference>
<dbReference type="EnsemblMetazoa" id="XM_001605560">
    <property type="protein sequence ID" value="XP_001605610"/>
    <property type="gene ID" value="LOC100122006"/>
</dbReference>
<comment type="catalytic activity">
    <reaction evidence="14">
        <text>ATP + H2O = ADP + phosphate + H(+)</text>
        <dbReference type="Rhea" id="RHEA:13065"/>
        <dbReference type="ChEBI" id="CHEBI:15377"/>
        <dbReference type="ChEBI" id="CHEBI:15378"/>
        <dbReference type="ChEBI" id="CHEBI:30616"/>
        <dbReference type="ChEBI" id="CHEBI:43474"/>
        <dbReference type="ChEBI" id="CHEBI:456216"/>
        <dbReference type="EC" id="3.6.4.12"/>
    </reaction>
    <physiologicalReaction direction="left-to-right" evidence="14">
        <dbReference type="Rhea" id="RHEA:13066"/>
    </physiologicalReaction>
</comment>
<dbReference type="SMR" id="A0A7M7G6Y0"/>
<dbReference type="AlphaFoldDB" id="A0A7M7G6Y0"/>
<evidence type="ECO:0000256" key="9">
    <source>
        <dbReference type="ARBA" id="ARBA00022840"/>
    </source>
</evidence>
<dbReference type="SUPFAM" id="SSF50249">
    <property type="entry name" value="Nucleic acid-binding proteins"/>
    <property type="match status" value="1"/>
</dbReference>
<dbReference type="PRINTS" id="PR01663">
    <property type="entry name" value="MCMPROTEIN7"/>
</dbReference>
<dbReference type="FunFam" id="3.30.1640.10:FF:000007">
    <property type="entry name" value="DNA replication licensing factor MCM7"/>
    <property type="match status" value="1"/>
</dbReference>
<dbReference type="GO" id="GO:0006271">
    <property type="term" value="P:DNA strand elongation involved in DNA replication"/>
    <property type="evidence" value="ECO:0007669"/>
    <property type="project" value="TreeGrafter"/>
</dbReference>
<keyword evidence="13 16" id="KW-0131">Cell cycle</keyword>
<protein>
    <recommendedName>
        <fullName evidence="16">DNA replication licensing factor MCM7</fullName>
        <ecNumber evidence="16">3.6.4.12</ecNumber>
    </recommendedName>
</protein>
<dbReference type="InterPro" id="IPR008050">
    <property type="entry name" value="MCM7"/>
</dbReference>
<dbReference type="GO" id="GO:0042555">
    <property type="term" value="C:MCM complex"/>
    <property type="evidence" value="ECO:0007669"/>
    <property type="project" value="InterPro"/>
</dbReference>
<evidence type="ECO:0000256" key="13">
    <source>
        <dbReference type="ARBA" id="ARBA00023306"/>
    </source>
</evidence>
<dbReference type="SMART" id="SM00382">
    <property type="entry name" value="AAA"/>
    <property type="match status" value="1"/>
</dbReference>
<dbReference type="InParanoid" id="A0A7M7G6Y0"/>
<dbReference type="Gene3D" id="2.40.50.140">
    <property type="entry name" value="Nucleic acid-binding proteins"/>
    <property type="match status" value="1"/>
</dbReference>
<dbReference type="OMA" id="AQHVTYV"/>
<evidence type="ECO:0000256" key="5">
    <source>
        <dbReference type="ARBA" id="ARBA00022705"/>
    </source>
</evidence>
<dbReference type="InterPro" id="IPR003593">
    <property type="entry name" value="AAA+_ATPase"/>
</dbReference>
<dbReference type="GO" id="GO:0003697">
    <property type="term" value="F:single-stranded DNA binding"/>
    <property type="evidence" value="ECO:0007669"/>
    <property type="project" value="TreeGrafter"/>
</dbReference>
<keyword evidence="11 15" id="KW-0238">DNA-binding</keyword>
<dbReference type="GeneID" id="100122006"/>
<evidence type="ECO:0000256" key="4">
    <source>
        <dbReference type="ARBA" id="ARBA00022454"/>
    </source>
</evidence>
<dbReference type="Proteomes" id="UP000002358">
    <property type="component" value="Chromosome 2"/>
</dbReference>
<comment type="subcellular location">
    <subcellularLocation>
        <location evidence="2">Chromosome</location>
    </subcellularLocation>
    <subcellularLocation>
        <location evidence="1 16">Nucleus</location>
    </subcellularLocation>
</comment>
<accession>A0A7M7G6Y0</accession>
<keyword evidence="4" id="KW-0158">Chromosome</keyword>
<dbReference type="CDD" id="cd17758">
    <property type="entry name" value="MCM7"/>
    <property type="match status" value="1"/>
</dbReference>
<proteinExistence type="inferred from homology"/>
<evidence type="ECO:0000256" key="15">
    <source>
        <dbReference type="RuleBase" id="RU004070"/>
    </source>
</evidence>
<evidence type="ECO:0000259" key="17">
    <source>
        <dbReference type="PROSITE" id="PS50051"/>
    </source>
</evidence>
<evidence type="ECO:0000256" key="11">
    <source>
        <dbReference type="ARBA" id="ARBA00023125"/>
    </source>
</evidence>
<reference evidence="18" key="1">
    <citation type="submission" date="2021-01" db="UniProtKB">
        <authorList>
            <consortium name="EnsemblMetazoa"/>
        </authorList>
    </citation>
    <scope>IDENTIFICATION</scope>
</reference>
<evidence type="ECO:0000313" key="19">
    <source>
        <dbReference type="Proteomes" id="UP000002358"/>
    </source>
</evidence>
<keyword evidence="8 16" id="KW-0347">Helicase</keyword>
<dbReference type="InterPro" id="IPR033762">
    <property type="entry name" value="MCM_OB"/>
</dbReference>
<dbReference type="GO" id="GO:0000727">
    <property type="term" value="P:double-strand break repair via break-induced replication"/>
    <property type="evidence" value="ECO:0007669"/>
    <property type="project" value="TreeGrafter"/>
</dbReference>
<dbReference type="GO" id="GO:0016787">
    <property type="term" value="F:hydrolase activity"/>
    <property type="evidence" value="ECO:0007669"/>
    <property type="project" value="UniProtKB-KW"/>
</dbReference>
<dbReference type="SUPFAM" id="SSF52540">
    <property type="entry name" value="P-loop containing nucleoside triphosphate hydrolases"/>
    <property type="match status" value="1"/>
</dbReference>
<comment type="similarity">
    <text evidence="3 15">Belongs to the MCM family.</text>
</comment>
<dbReference type="PROSITE" id="PS50051">
    <property type="entry name" value="MCM_2"/>
    <property type="match status" value="1"/>
</dbReference>
<dbReference type="OrthoDB" id="3207464at2759"/>
<dbReference type="GO" id="GO:0006270">
    <property type="term" value="P:DNA replication initiation"/>
    <property type="evidence" value="ECO:0007669"/>
    <property type="project" value="InterPro"/>
</dbReference>
<evidence type="ECO:0000256" key="6">
    <source>
        <dbReference type="ARBA" id="ARBA00022741"/>
    </source>
</evidence>
<evidence type="ECO:0000256" key="3">
    <source>
        <dbReference type="ARBA" id="ARBA00008010"/>
    </source>
</evidence>
<dbReference type="InterPro" id="IPR012340">
    <property type="entry name" value="NA-bd_OB-fold"/>
</dbReference>
<sequence length="727" mass="82042">MPPKLSRDYDKDRDQLKLFLTEYSKMDDKTGNKIFKYRNQLTNLAHRDQVALIIDLDDVKDFDDELAEMITKNTRRYVNLLLDLVQSILPDFRERAVSAKDTLDIYIEHRLMMEARNQHPGEQRDPRNKYAPELMRRFEIYFKNFNDAKSMSVRDVKATNIGQLVTVRGIVTRTTEVKPLMVIATYTCDQCGAETYQIVQSMSFMPLQTCPSEDCRVNKSGGRLYQQSKGSKFVKFQEIKIQEHSDQVPTGHIPRSLTVYCRGELTRQCQPGDHVVLTGIFLPILKTGFTSRAEAAGLLSETYMDAHHIDNLSLSQDESAPAELTEEELVDLTQEDFYSKLASSIAPEIYGLEDVKKALLLLLVGGTDKKKGDIKIRGNINICLMGDPGVAKSQLLSFITRLAPRSQYTTGRGSSGVGLTAAVIKDPLTNQMTLEGGALVLADQGICCIDEFDKMAENDRTAIHEVMEQQTISIAKAGIMARLNARVSILAAANPAYGRYNPKRSIEQNIQLPAALLSRFDLLWLIQDNADRENDRKLANHITYVHQHSCHPATEGNAMDMGLMRRYILMCKSKTPMIPEDLTDYIVDTYVEMRREARNSADKTFTSARNLLGVLRLSTALARLRLSNTVDKDDVREANRLIEMSKHSINYSDQIKGPVNRENQNKNKIYQIICELAGDEKVAKVSDIMERCTGKGFTPDQIQGTIEDYEGLNIWQINAIGTKITIV</sequence>
<evidence type="ECO:0000256" key="8">
    <source>
        <dbReference type="ARBA" id="ARBA00022806"/>
    </source>
</evidence>
<feature type="domain" description="MCM C-terminal AAA(+) ATPase" evidence="17">
    <location>
        <begin position="337"/>
        <end position="542"/>
    </location>
</feature>
<dbReference type="GO" id="GO:0005694">
    <property type="term" value="C:chromosome"/>
    <property type="evidence" value="ECO:0007669"/>
    <property type="project" value="UniProtKB-SubCell"/>
</dbReference>
<dbReference type="PANTHER" id="PTHR11630">
    <property type="entry name" value="DNA REPLICATION LICENSING FACTOR MCM FAMILY MEMBER"/>
    <property type="match status" value="1"/>
</dbReference>
<dbReference type="PRINTS" id="PR01657">
    <property type="entry name" value="MCMFAMILY"/>
</dbReference>
<dbReference type="FunCoup" id="A0A7M7G6Y0">
    <property type="interactions" value="1429"/>
</dbReference>